<dbReference type="SMART" id="SM00292">
    <property type="entry name" value="BRCT"/>
    <property type="match status" value="3"/>
</dbReference>
<feature type="region of interest" description="Disordered" evidence="6">
    <location>
        <begin position="205"/>
        <end position="258"/>
    </location>
</feature>
<dbReference type="InterPro" id="IPR001357">
    <property type="entry name" value="BRCT_dom"/>
</dbReference>
<dbReference type="GO" id="GO:0044666">
    <property type="term" value="C:MLL3/4 complex"/>
    <property type="evidence" value="ECO:0007669"/>
    <property type="project" value="TreeGrafter"/>
</dbReference>
<feature type="domain" description="BRCT" evidence="7">
    <location>
        <begin position="708"/>
        <end position="789"/>
    </location>
</feature>
<evidence type="ECO:0000256" key="6">
    <source>
        <dbReference type="SAM" id="MobiDB-lite"/>
    </source>
</evidence>
<dbReference type="GO" id="GO:0006974">
    <property type="term" value="P:DNA damage response"/>
    <property type="evidence" value="ECO:0007669"/>
    <property type="project" value="UniProtKB-KW"/>
</dbReference>
<dbReference type="Pfam" id="PF16589">
    <property type="entry name" value="BRCT_2"/>
    <property type="match status" value="1"/>
</dbReference>
<dbReference type="Proteomes" id="UP000887572">
    <property type="component" value="Unplaced"/>
</dbReference>
<dbReference type="Pfam" id="PF00533">
    <property type="entry name" value="BRCT"/>
    <property type="match status" value="1"/>
</dbReference>
<keyword evidence="3" id="KW-0539">Nucleus</keyword>
<evidence type="ECO:0000256" key="2">
    <source>
        <dbReference type="ARBA" id="ARBA00022763"/>
    </source>
</evidence>
<feature type="domain" description="BRCT" evidence="7">
    <location>
        <begin position="437"/>
        <end position="535"/>
    </location>
</feature>
<sequence>MCEPAAGSSNIAMKPGDVAAHQHFGAGNVCVGFGSGSPLEPLDPTKFRNIMVEKHEATGFGHFELAKGVKESVGSFRNTMTAEGELNVAQSESDQQQRASGTFVHPRFPPANATPAFHQINSQQLRESQQQSYFIQQNIQSHYGPMQSPSSASLYGVGGQQMGYLVHGDASSVQPSWNQPQQAQQKPQYVSSQLCQLSSRMLSPQQQQFGIAKPQPSQLTSYPAESGQHTISYPSPHPLHQSSPPIGNVPKQELQHQYQQQILPQQQQQTPRFAAAYSPHQLLSSRPSPAAFHMSSNCGVTNAAMDLRHYMNLTSGVSHTVAVPGSTTHNDQSVQQQSGAQPIKKAQSMFFNASSEMAHQQHIGGGNPTNVTFPSPPATFVRPSPSQDFGGVQHHNKHQQQMLRLPSSQQPSHAHFLQIPSQPQFFGHEPNLAATLNPDICLAGCVFLLVDDCDPHLVDFSLLPSIIRLYGGDIESNNPRGIPERVTHVVCSNWIENEALIQQALTPSFIDRMPRKLKRVVTLNWLNDAIAKRQVTAPSKACHLPSVWSSTRHNPKTFSKVIAAHGFSKRELLELKYMKSDFLVVTKSVFGEQLCQLAARTGSVLVNFQWLLELYFGCINCFTSASSCSPLALSKVCEMCHKLMVPWSQSTIPLHEEIIRLAHQSRENLMSDVTLFPEKHFKISNIAPTDKQIEEATVLYAKSGREVKFVLLFDGLFPEQIENLSRKARFLGAEITSLVALCTHFVTTSLHRTVNLLEAIALGKSVVTPLWVETSLRRLGFVQDLSFFVRDRENEKKYGFNLKATTLRTRNRRVFKGVTFHLSVGVQPKYEVIRRLIEAGGGIVQKEKPKGRDLLQYIQEDRTLFVICDRNSLSSYQFLIDWRFPIFNEDFVLMSILRHKIDISEEFHASPISHCQVPST</sequence>
<evidence type="ECO:0000259" key="7">
    <source>
        <dbReference type="PROSITE" id="PS50172"/>
    </source>
</evidence>
<dbReference type="PANTHER" id="PTHR23196">
    <property type="entry name" value="PAX TRANSCRIPTION ACTIVATION DOMAIN INTERACTING PROTEIN"/>
    <property type="match status" value="1"/>
</dbReference>
<dbReference type="InterPro" id="IPR036420">
    <property type="entry name" value="BRCT_dom_sf"/>
</dbReference>
<evidence type="ECO:0000256" key="1">
    <source>
        <dbReference type="ARBA" id="ARBA00004123"/>
    </source>
</evidence>
<evidence type="ECO:0000256" key="5">
    <source>
        <dbReference type="ARBA" id="ARBA00030146"/>
    </source>
</evidence>
<feature type="compositionally biased region" description="Polar residues" evidence="6">
    <location>
        <begin position="205"/>
        <end position="231"/>
    </location>
</feature>
<accession>A0A914HDK9</accession>
<protein>
    <recommendedName>
        <fullName evidence="4">PAX-interacting protein 1</fullName>
    </recommendedName>
    <alternativeName>
        <fullName evidence="5">PAX transactivation activation domain-interacting protein</fullName>
    </alternativeName>
</protein>
<feature type="domain" description="BRCT" evidence="7">
    <location>
        <begin position="810"/>
        <end position="909"/>
    </location>
</feature>
<comment type="subcellular location">
    <subcellularLocation>
        <location evidence="1">Nucleus</location>
    </subcellularLocation>
</comment>
<keyword evidence="2" id="KW-0227">DNA damage</keyword>
<dbReference type="WBParaSite" id="Gr19_v10_g16375.t2">
    <property type="protein sequence ID" value="Gr19_v10_g16375.t2"/>
    <property type="gene ID" value="Gr19_v10_g16375"/>
</dbReference>
<dbReference type="InterPro" id="IPR051579">
    <property type="entry name" value="DDR_Transcriptional_Reg"/>
</dbReference>
<reference evidence="9" key="1">
    <citation type="submission" date="2022-11" db="UniProtKB">
        <authorList>
            <consortium name="WormBaseParasite"/>
        </authorList>
    </citation>
    <scope>IDENTIFICATION</scope>
</reference>
<dbReference type="CDD" id="cd18432">
    <property type="entry name" value="BRCT_PAXIP1_rpt6_like"/>
    <property type="match status" value="1"/>
</dbReference>
<evidence type="ECO:0000256" key="3">
    <source>
        <dbReference type="ARBA" id="ARBA00023242"/>
    </source>
</evidence>
<dbReference type="PANTHER" id="PTHR23196:SF1">
    <property type="entry name" value="PAX-INTERACTING PROTEIN 1"/>
    <property type="match status" value="1"/>
</dbReference>
<proteinExistence type="predicted"/>
<evidence type="ECO:0000256" key="4">
    <source>
        <dbReference type="ARBA" id="ARBA00023858"/>
    </source>
</evidence>
<dbReference type="SUPFAM" id="SSF52113">
    <property type="entry name" value="BRCT domain"/>
    <property type="match status" value="3"/>
</dbReference>
<feature type="compositionally biased region" description="Low complexity" evidence="6">
    <location>
        <begin position="232"/>
        <end position="245"/>
    </location>
</feature>
<name>A0A914HDK9_GLORO</name>
<evidence type="ECO:0000313" key="8">
    <source>
        <dbReference type="Proteomes" id="UP000887572"/>
    </source>
</evidence>
<keyword evidence="8" id="KW-1185">Reference proteome</keyword>
<dbReference type="PROSITE" id="PS50172">
    <property type="entry name" value="BRCT"/>
    <property type="match status" value="3"/>
</dbReference>
<organism evidence="8 9">
    <name type="scientific">Globodera rostochiensis</name>
    <name type="common">Golden nematode worm</name>
    <name type="synonym">Heterodera rostochiensis</name>
    <dbReference type="NCBI Taxonomy" id="31243"/>
    <lineage>
        <taxon>Eukaryota</taxon>
        <taxon>Metazoa</taxon>
        <taxon>Ecdysozoa</taxon>
        <taxon>Nematoda</taxon>
        <taxon>Chromadorea</taxon>
        <taxon>Rhabditida</taxon>
        <taxon>Tylenchina</taxon>
        <taxon>Tylenchomorpha</taxon>
        <taxon>Tylenchoidea</taxon>
        <taxon>Heteroderidae</taxon>
        <taxon>Heteroderinae</taxon>
        <taxon>Globodera</taxon>
    </lineage>
</organism>
<evidence type="ECO:0000313" key="9">
    <source>
        <dbReference type="WBParaSite" id="Gr19_v10_g16375.t2"/>
    </source>
</evidence>
<dbReference type="AlphaFoldDB" id="A0A914HDK9"/>
<dbReference type="Gene3D" id="3.40.50.10190">
    <property type="entry name" value="BRCT domain"/>
    <property type="match status" value="3"/>
</dbReference>